<gene>
    <name evidence="3" type="ORF">SAMEA4412673_00454</name>
</gene>
<reference evidence="3 4" key="1">
    <citation type="submission" date="2017-06" db="EMBL/GenBank/DDBJ databases">
        <authorList>
            <consortium name="Pathogen Informatics"/>
        </authorList>
    </citation>
    <scope>NUCLEOTIDE SEQUENCE [LARGE SCALE GENOMIC DNA]</scope>
    <source>
        <strain evidence="3 4">NCTC12149</strain>
    </source>
</reference>
<protein>
    <recommendedName>
        <fullName evidence="5">CcmD family protein</fullName>
    </recommendedName>
</protein>
<evidence type="ECO:0008006" key="5">
    <source>
        <dbReference type="Google" id="ProtNLM"/>
    </source>
</evidence>
<keyword evidence="1" id="KW-0812">Transmembrane</keyword>
<evidence type="ECO:0000256" key="2">
    <source>
        <dbReference type="SAM" id="SignalP"/>
    </source>
</evidence>
<dbReference type="RefSeq" id="WP_093100655.1">
    <property type="nucleotide sequence ID" value="NZ_CP158798.1"/>
</dbReference>
<proteinExistence type="predicted"/>
<organism evidence="3 4">
    <name type="scientific">Sphingobacterium mizutaii</name>
    <dbReference type="NCBI Taxonomy" id="1010"/>
    <lineage>
        <taxon>Bacteria</taxon>
        <taxon>Pseudomonadati</taxon>
        <taxon>Bacteroidota</taxon>
        <taxon>Sphingobacteriia</taxon>
        <taxon>Sphingobacteriales</taxon>
        <taxon>Sphingobacteriaceae</taxon>
        <taxon>Sphingobacterium</taxon>
    </lineage>
</organism>
<feature type="transmembrane region" description="Helical" evidence="1">
    <location>
        <begin position="35"/>
        <end position="55"/>
    </location>
</feature>
<evidence type="ECO:0000313" key="3">
    <source>
        <dbReference type="EMBL" id="SNV41271.1"/>
    </source>
</evidence>
<evidence type="ECO:0000256" key="1">
    <source>
        <dbReference type="SAM" id="Phobius"/>
    </source>
</evidence>
<dbReference type="Pfam" id="PF20077">
    <property type="entry name" value="CcmD_alt"/>
    <property type="match status" value="1"/>
</dbReference>
<dbReference type="EMBL" id="LT906468">
    <property type="protein sequence ID" value="SNV41271.1"/>
    <property type="molecule type" value="Genomic_DNA"/>
</dbReference>
<accession>A0AAJ4X8I4</accession>
<dbReference type="AlphaFoldDB" id="A0AAJ4X8I4"/>
<evidence type="ECO:0000313" key="4">
    <source>
        <dbReference type="Proteomes" id="UP000215355"/>
    </source>
</evidence>
<feature type="chain" id="PRO_5042511246" description="CcmD family protein" evidence="2">
    <location>
        <begin position="20"/>
        <end position="67"/>
    </location>
</feature>
<keyword evidence="1" id="KW-1133">Transmembrane helix</keyword>
<keyword evidence="2" id="KW-0732">Signal</keyword>
<feature type="signal peptide" evidence="2">
    <location>
        <begin position="1"/>
        <end position="19"/>
    </location>
</feature>
<dbReference type="KEGG" id="smiz:4412673_00454"/>
<sequence length="67" mass="7606">MRNFLLSLVALMISFSLNAQEKVQMADGLRAEGKIYVVVAVMLVIFLSVAIYLFSIDKRVKKLEKDK</sequence>
<keyword evidence="1" id="KW-0472">Membrane</keyword>
<name>A0AAJ4X8I4_9SPHI</name>
<dbReference type="Proteomes" id="UP000215355">
    <property type="component" value="Chromosome 1"/>
</dbReference>